<evidence type="ECO:0000313" key="1">
    <source>
        <dbReference type="EMBL" id="ATG97252.1"/>
    </source>
</evidence>
<keyword evidence="2" id="KW-1185">Reference proteome</keyword>
<reference evidence="1 2" key="1">
    <citation type="submission" date="2017-09" db="EMBL/GenBank/DDBJ databases">
        <title>SPAdes assembly of the Mesoplasma lactucae genome.</title>
        <authorList>
            <person name="Knight T.F."/>
            <person name="Rubinstein R."/>
            <person name="Citino T."/>
        </authorList>
    </citation>
    <scope>NUCLEOTIDE SEQUENCE [LARGE SCALE GENOMIC DNA]</scope>
    <source>
        <strain evidence="1 2">831-C4</strain>
    </source>
</reference>
<evidence type="ECO:0000313" key="2">
    <source>
        <dbReference type="Proteomes" id="UP000232227"/>
    </source>
</evidence>
<gene>
    <name evidence="1" type="ORF">CP520_00555</name>
</gene>
<organism evidence="1 2">
    <name type="scientific">Mesoplasma lactucae ATCC 49193</name>
    <dbReference type="NCBI Taxonomy" id="81460"/>
    <lineage>
        <taxon>Bacteria</taxon>
        <taxon>Bacillati</taxon>
        <taxon>Mycoplasmatota</taxon>
        <taxon>Mollicutes</taxon>
        <taxon>Entomoplasmatales</taxon>
        <taxon>Entomoplasmataceae</taxon>
        <taxon>Mesoplasma</taxon>
    </lineage>
</organism>
<dbReference type="RefSeq" id="WP_096862540.1">
    <property type="nucleotide sequence ID" value="NZ_CP023668.1"/>
</dbReference>
<dbReference type="EMBL" id="CP023668">
    <property type="protein sequence ID" value="ATG97252.1"/>
    <property type="molecule type" value="Genomic_DNA"/>
</dbReference>
<proteinExistence type="predicted"/>
<dbReference type="AlphaFoldDB" id="A0A291IQW6"/>
<accession>A0A291IQW6</accession>
<sequence length="197" mass="23631">MKQQKPITLTYSTIPDEKDALDLFKHLDKVEKDMNKDFNKEEGFEAIFREKYQPFKEDKDLQWSEEQPLVIRWSLRMSLEKPIKDIMIDKTDSINQSYEEYMKTEDHFDYTLIDEIVNRLKDLVIDVYEKHIPFSFNELFEAFREDQSSFGFDLYQLNAVKTSEGHIFIIDTKSAEDNGILQQICEEVPNRIKLRRR</sequence>
<dbReference type="Proteomes" id="UP000232227">
    <property type="component" value="Chromosome"/>
</dbReference>
<name>A0A291IQW6_9MOLU</name>
<dbReference type="KEGG" id="mlac:CP520_00555"/>
<protein>
    <submittedName>
        <fullName evidence="1">Uncharacterized protein</fullName>
    </submittedName>
</protein>